<keyword evidence="2" id="KW-1185">Reference proteome</keyword>
<reference evidence="1 2" key="1">
    <citation type="submission" date="2023-01" db="EMBL/GenBank/DDBJ databases">
        <title>Novel diversity within Roseofilum (Cyanobacteria; Desertifilaceae) from marine benthic mats with descriptions of four novel species.</title>
        <authorList>
            <person name="Wang Y."/>
            <person name="Berthold D.E."/>
            <person name="Hu J."/>
            <person name="Lefler F.W."/>
            <person name="Laughinghouse H.D. IV."/>
        </authorList>
    </citation>
    <scope>NUCLEOTIDE SEQUENCE [LARGE SCALE GENOMIC DNA]</scope>
    <source>
        <strain evidence="1 2">BLCC-M143</strain>
    </source>
</reference>
<organism evidence="1 2">
    <name type="scientific">Roseofilum casamattae BLCC-M143</name>
    <dbReference type="NCBI Taxonomy" id="3022442"/>
    <lineage>
        <taxon>Bacteria</taxon>
        <taxon>Bacillati</taxon>
        <taxon>Cyanobacteriota</taxon>
        <taxon>Cyanophyceae</taxon>
        <taxon>Desertifilales</taxon>
        <taxon>Desertifilaceae</taxon>
        <taxon>Roseofilum</taxon>
        <taxon>Roseofilum casamattae</taxon>
    </lineage>
</organism>
<proteinExistence type="predicted"/>
<evidence type="ECO:0000313" key="1">
    <source>
        <dbReference type="EMBL" id="MDJ1184171.1"/>
    </source>
</evidence>
<sequence>MKTSINEAQALADLELLKECEQSARELYELSIAFHNQCKEIVKETSPIQPNHIVNSNSSDT</sequence>
<evidence type="ECO:0000313" key="2">
    <source>
        <dbReference type="Proteomes" id="UP001232992"/>
    </source>
</evidence>
<name>A0ABT7BYD7_9CYAN</name>
<protein>
    <submittedName>
        <fullName evidence="1">Uncharacterized protein</fullName>
    </submittedName>
</protein>
<comment type="caution">
    <text evidence="1">The sequence shown here is derived from an EMBL/GenBank/DDBJ whole genome shotgun (WGS) entry which is preliminary data.</text>
</comment>
<dbReference type="RefSeq" id="WP_283758824.1">
    <property type="nucleotide sequence ID" value="NZ_JAQOSQ010000012.1"/>
</dbReference>
<gene>
    <name evidence="1" type="ORF">PMH09_13350</name>
</gene>
<dbReference type="EMBL" id="JAQOSQ010000012">
    <property type="protein sequence ID" value="MDJ1184171.1"/>
    <property type="molecule type" value="Genomic_DNA"/>
</dbReference>
<accession>A0ABT7BYD7</accession>
<dbReference type="Proteomes" id="UP001232992">
    <property type="component" value="Unassembled WGS sequence"/>
</dbReference>